<dbReference type="EMBL" id="LT906441">
    <property type="protein sequence ID" value="SNV39683.1"/>
    <property type="molecule type" value="Genomic_DNA"/>
</dbReference>
<reference evidence="3 4" key="1">
    <citation type="submission" date="2017-06" db="EMBL/GenBank/DDBJ databases">
        <authorList>
            <consortium name="Pathogen Informatics"/>
        </authorList>
    </citation>
    <scope>NUCLEOTIDE SEQUENCE [LARGE SCALE GENOMIC DNA]</scope>
    <source>
        <strain evidence="3 4">NCTC11865</strain>
    </source>
</reference>
<dbReference type="KEGG" id="cgrn:4412665_01801"/>
<dbReference type="SUPFAM" id="SSF69593">
    <property type="entry name" value="Glycerol-3-phosphate (1)-acyltransferase"/>
    <property type="match status" value="1"/>
</dbReference>
<evidence type="ECO:0000313" key="3">
    <source>
        <dbReference type="EMBL" id="SNV39683.1"/>
    </source>
</evidence>
<evidence type="ECO:0000313" key="4">
    <source>
        <dbReference type="Proteomes" id="UP000215332"/>
    </source>
</evidence>
<protein>
    <recommendedName>
        <fullName evidence="2">Phospholipid/glycerol acyltransferase domain-containing protein</fullName>
    </recommendedName>
</protein>
<dbReference type="eggNOG" id="COG0204">
    <property type="taxonomic scope" value="Bacteria"/>
</dbReference>
<dbReference type="InterPro" id="IPR002123">
    <property type="entry name" value="Plipid/glycerol_acylTrfase"/>
</dbReference>
<evidence type="ECO:0000256" key="1">
    <source>
        <dbReference type="SAM" id="MobiDB-lite"/>
    </source>
</evidence>
<feature type="compositionally biased region" description="Basic and acidic residues" evidence="1">
    <location>
        <begin position="180"/>
        <end position="205"/>
    </location>
</feature>
<evidence type="ECO:0000259" key="2">
    <source>
        <dbReference type="Pfam" id="PF01553"/>
    </source>
</evidence>
<dbReference type="Proteomes" id="UP000215332">
    <property type="component" value="Chromosome 1"/>
</dbReference>
<name>A0A239X0H2_9ACTN</name>
<accession>A0A239X0H2</accession>
<organism evidence="3 4">
    <name type="scientific">Cutibacterium granulosum</name>
    <dbReference type="NCBI Taxonomy" id="33011"/>
    <lineage>
        <taxon>Bacteria</taxon>
        <taxon>Bacillati</taxon>
        <taxon>Actinomycetota</taxon>
        <taxon>Actinomycetes</taxon>
        <taxon>Propionibacteriales</taxon>
        <taxon>Propionibacteriaceae</taxon>
        <taxon>Cutibacterium</taxon>
    </lineage>
</organism>
<gene>
    <name evidence="3" type="ORF">SAMEA4412665_01801</name>
</gene>
<dbReference type="AlphaFoldDB" id="A0A239X0H2"/>
<dbReference type="GO" id="GO:0016746">
    <property type="term" value="F:acyltransferase activity"/>
    <property type="evidence" value="ECO:0007669"/>
    <property type="project" value="InterPro"/>
</dbReference>
<feature type="domain" description="Phospholipid/glycerol acyltransferase" evidence="2">
    <location>
        <begin position="19"/>
        <end position="119"/>
    </location>
</feature>
<dbReference type="Pfam" id="PF01553">
    <property type="entry name" value="Acyltransferase"/>
    <property type="match status" value="1"/>
</dbReference>
<feature type="region of interest" description="Disordered" evidence="1">
    <location>
        <begin position="177"/>
        <end position="205"/>
    </location>
</feature>
<proteinExistence type="predicted"/>
<sequence length="250" mass="27398">MNPLRRWLSGGTSVRLQGADLPDGPFILAVHHSRRMDVVAVSSALRAHTSTRLWLGLVTRAHPYPWSTRVRAKAFSMLQAGRAVVAFPEVATAPGKAVYKADIGVADLALHAKVPVVPGYLDHEGSCLVVGEALDFRRHWDTRGSRPIVRAMADEIMIAIAELSGLPYRDLPASSVRAQRAADRADRAAARERERRLRAEREREEALAEERELAAATMDARRAARLHALEAAMADRAAQGAGREIHGEDE</sequence>